<dbReference type="KEGG" id="dlu:A6035_09175"/>
<dbReference type="Proteomes" id="UP000244928">
    <property type="component" value="Chromosome"/>
</dbReference>
<feature type="compositionally biased region" description="Low complexity" evidence="1">
    <location>
        <begin position="197"/>
        <end position="210"/>
    </location>
</feature>
<feature type="region of interest" description="Disordered" evidence="1">
    <location>
        <begin position="175"/>
        <end position="214"/>
    </location>
</feature>
<keyword evidence="4" id="KW-1185">Reference proteome</keyword>
<sequence>MRHINRGVGAAVLAISLAATTVACGSTEDGDAPGMRAVEADGVRVAADADGSGVEATRLLVESAPVVVVAAPDEAAQAAAASVAVGLRAPMLTAVPGGEAGLADEVSRLGAERVLRVGAVSFGYDDGEVVDSPTDRPGLEELTGISFDSEVEVPGDRIDDVTVHQSPGAPALMTVGGTDAAGGGTDTAGGDADSDDGSGAAEPFEPGAPAWDGDDAPSVLVHDRTPVASIATAVAAGAAVSHLRAPDPRVDGGSVEAVRDADAVYALGPGWGTEQQLGDRVETARTVPELPGGGQLMFPGRRFVAAYGSPITPALGILGEQGPAESVARVQTLVDQYQPFSPEPVIPAFEIIGTVAAGGPGADGNFTNEWPPEVFVPMVDAITDAGGYAVIDLQPGMADMVDQARIFEDLLRRPGVGLALDPEWKLEPGQQPGAQIGSVDAEEINRVIHWLADLTRDSGGPQKLLILHQFSMAMITNRDQIDTSRPEVAIALHADGHGTPGLKMETWDVLRSGLSPDIWMAWKNFYDEDTPTFTPEQTMAVRPRPWFVSYQ</sequence>
<evidence type="ECO:0000256" key="2">
    <source>
        <dbReference type="SAM" id="SignalP"/>
    </source>
</evidence>
<dbReference type="PROSITE" id="PS51257">
    <property type="entry name" value="PROKAR_LIPOPROTEIN"/>
    <property type="match status" value="1"/>
</dbReference>
<reference evidence="3 4" key="1">
    <citation type="submission" date="2016-04" db="EMBL/GenBank/DDBJ databases">
        <title>Complete genome sequence of Dietzia lutea YIM 80766T, a strain isolated from desert soil in Egypt.</title>
        <authorList>
            <person name="Zhao J."/>
            <person name="Hu B."/>
            <person name="Geng S."/>
            <person name="Nie Y."/>
            <person name="Tang Y."/>
        </authorList>
    </citation>
    <scope>NUCLEOTIDE SEQUENCE [LARGE SCALE GENOMIC DNA]</scope>
    <source>
        <strain evidence="3 4">YIM 80766</strain>
    </source>
</reference>
<dbReference type="EMBL" id="CP015449">
    <property type="protein sequence ID" value="AWH92309.1"/>
    <property type="molecule type" value="Genomic_DNA"/>
</dbReference>
<evidence type="ECO:0000256" key="1">
    <source>
        <dbReference type="SAM" id="MobiDB-lite"/>
    </source>
</evidence>
<feature type="chain" id="PRO_5015722157" description="Cell wall-binding repeat 2 family protein" evidence="2">
    <location>
        <begin position="26"/>
        <end position="551"/>
    </location>
</feature>
<evidence type="ECO:0000313" key="3">
    <source>
        <dbReference type="EMBL" id="AWH92309.1"/>
    </source>
</evidence>
<keyword evidence="2" id="KW-0732">Signal</keyword>
<organism evidence="3 4">
    <name type="scientific">Dietzia lutea</name>
    <dbReference type="NCBI Taxonomy" id="546160"/>
    <lineage>
        <taxon>Bacteria</taxon>
        <taxon>Bacillati</taxon>
        <taxon>Actinomycetota</taxon>
        <taxon>Actinomycetes</taxon>
        <taxon>Mycobacteriales</taxon>
        <taxon>Dietziaceae</taxon>
        <taxon>Dietzia</taxon>
    </lineage>
</organism>
<evidence type="ECO:0008006" key="5">
    <source>
        <dbReference type="Google" id="ProtNLM"/>
    </source>
</evidence>
<feature type="signal peptide" evidence="2">
    <location>
        <begin position="1"/>
        <end position="25"/>
    </location>
</feature>
<dbReference type="AlphaFoldDB" id="A0A2S1R7M9"/>
<gene>
    <name evidence="3" type="ORF">A6035_09175</name>
</gene>
<accession>A0A2S1R7M9</accession>
<protein>
    <recommendedName>
        <fullName evidence="5">Cell wall-binding repeat 2 family protein</fullName>
    </recommendedName>
</protein>
<evidence type="ECO:0000313" key="4">
    <source>
        <dbReference type="Proteomes" id="UP000244928"/>
    </source>
</evidence>
<dbReference type="RefSeq" id="WP_108847556.1">
    <property type="nucleotide sequence ID" value="NZ_CP015449.1"/>
</dbReference>
<name>A0A2S1R7M9_9ACTN</name>
<proteinExistence type="predicted"/>